<keyword evidence="1" id="KW-0732">Signal</keyword>
<proteinExistence type="predicted"/>
<evidence type="ECO:0000313" key="2">
    <source>
        <dbReference type="EMBL" id="KAK0732988.1"/>
    </source>
</evidence>
<feature type="signal peptide" evidence="1">
    <location>
        <begin position="1"/>
        <end position="19"/>
    </location>
</feature>
<evidence type="ECO:0000256" key="1">
    <source>
        <dbReference type="SAM" id="SignalP"/>
    </source>
</evidence>
<gene>
    <name evidence="2" type="ORF">B0T26DRAFT_745083</name>
</gene>
<sequence length="506" mass="51539">MLALLALLSAAGSFAPARAAAAAAAAATAGSCTLDSFAAPSWLVQEVQRAKPALLSFRLVNRATSAAADLECPASPGGTWTSCAPSGKRPAADALQASVSLDNGTASLLVNETWICSDMTPGKPIIFSAVGNTTIALDGLSVAPLLIRASLVAPVRVSPAAEDGPVGHDTPGCAAASKTPAWELQASQIVRRTEVGANGTVQVSGNAYVAVTNLATGATAGCLGNTVNYPEPQILDCEVQGPYRPHQAHTIQTSMLFDPATFALTMNETWFCDDVSPAVPLTITGAASTKLPLTCSDFDHEPSEPTITFCTNTGDAIDFSGKQVSESALAPYALTDAAVSTASSCTAASAVAPAWRLSDFETTISLAGASSTGVGALALRVALASAPPDSADYPAATVRAQNVHLSPAAPGTWYPCVLAGGSSSEAVLQACSLQYDMAARTLVLNATWHCSDLDSAHPVVFTGIANTTLPDYTCTTETTADRIRCATPKGTSWVATVNSTTIVSSG</sequence>
<protein>
    <submittedName>
        <fullName evidence="2">Uncharacterized protein</fullName>
    </submittedName>
</protein>
<comment type="caution">
    <text evidence="2">The sequence shown here is derived from an EMBL/GenBank/DDBJ whole genome shotgun (WGS) entry which is preliminary data.</text>
</comment>
<evidence type="ECO:0000313" key="3">
    <source>
        <dbReference type="Proteomes" id="UP001172101"/>
    </source>
</evidence>
<dbReference type="Proteomes" id="UP001172101">
    <property type="component" value="Unassembled WGS sequence"/>
</dbReference>
<reference evidence="2" key="1">
    <citation type="submission" date="2023-06" db="EMBL/GenBank/DDBJ databases">
        <title>Genome-scale phylogeny and comparative genomics of the fungal order Sordariales.</title>
        <authorList>
            <consortium name="Lawrence Berkeley National Laboratory"/>
            <person name="Hensen N."/>
            <person name="Bonometti L."/>
            <person name="Westerberg I."/>
            <person name="Brannstrom I.O."/>
            <person name="Guillou S."/>
            <person name="Cros-Aarteil S."/>
            <person name="Calhoun S."/>
            <person name="Haridas S."/>
            <person name="Kuo A."/>
            <person name="Mondo S."/>
            <person name="Pangilinan J."/>
            <person name="Riley R."/>
            <person name="LaButti K."/>
            <person name="Andreopoulos B."/>
            <person name="Lipzen A."/>
            <person name="Chen C."/>
            <person name="Yanf M."/>
            <person name="Daum C."/>
            <person name="Ng V."/>
            <person name="Clum A."/>
            <person name="Steindorff A."/>
            <person name="Ohm R."/>
            <person name="Martin F."/>
            <person name="Silar P."/>
            <person name="Natvig D."/>
            <person name="Lalanne C."/>
            <person name="Gautier V."/>
            <person name="Ament-velasquez S.L."/>
            <person name="Kruys A."/>
            <person name="Hutchinson M.I."/>
            <person name="Powell A.J."/>
            <person name="Barry K."/>
            <person name="Miller A.N."/>
            <person name="Grigoriev I.V."/>
            <person name="Debuchy R."/>
            <person name="Gladieux P."/>
            <person name="Thoren M.H."/>
            <person name="Johannesson H."/>
        </authorList>
    </citation>
    <scope>NUCLEOTIDE SEQUENCE</scope>
    <source>
        <strain evidence="2">SMH2392-1A</strain>
    </source>
</reference>
<keyword evidence="3" id="KW-1185">Reference proteome</keyword>
<dbReference type="AlphaFoldDB" id="A0AA40BEW9"/>
<feature type="chain" id="PRO_5041299248" evidence="1">
    <location>
        <begin position="20"/>
        <end position="506"/>
    </location>
</feature>
<organism evidence="2 3">
    <name type="scientific">Lasiosphaeria miniovina</name>
    <dbReference type="NCBI Taxonomy" id="1954250"/>
    <lineage>
        <taxon>Eukaryota</taxon>
        <taxon>Fungi</taxon>
        <taxon>Dikarya</taxon>
        <taxon>Ascomycota</taxon>
        <taxon>Pezizomycotina</taxon>
        <taxon>Sordariomycetes</taxon>
        <taxon>Sordariomycetidae</taxon>
        <taxon>Sordariales</taxon>
        <taxon>Lasiosphaeriaceae</taxon>
        <taxon>Lasiosphaeria</taxon>
    </lineage>
</organism>
<dbReference type="EMBL" id="JAUIRO010000001">
    <property type="protein sequence ID" value="KAK0732988.1"/>
    <property type="molecule type" value="Genomic_DNA"/>
</dbReference>
<dbReference type="GeneID" id="85327775"/>
<dbReference type="RefSeq" id="XP_060301865.1">
    <property type="nucleotide sequence ID" value="XM_060444505.1"/>
</dbReference>
<name>A0AA40BEW9_9PEZI</name>
<accession>A0AA40BEW9</accession>